<comment type="caution">
    <text evidence="1">The sequence shown here is derived from an EMBL/GenBank/DDBJ whole genome shotgun (WGS) entry which is preliminary data.</text>
</comment>
<organism evidence="1 2">
    <name type="scientific">Candidatus Methanogaster sp</name>
    <dbReference type="NCBI Taxonomy" id="3386292"/>
    <lineage>
        <taxon>Archaea</taxon>
        <taxon>Methanobacteriati</taxon>
        <taxon>Methanobacteriota</taxon>
        <taxon>Stenosarchaea group</taxon>
        <taxon>Methanomicrobia</taxon>
        <taxon>Methanosarcinales</taxon>
        <taxon>ANME-2 cluster</taxon>
        <taxon>Candidatus Methanogasteraceae</taxon>
        <taxon>Candidatus Methanogaster</taxon>
    </lineage>
</organism>
<protein>
    <submittedName>
        <fullName evidence="1">DNA-binding protein</fullName>
    </submittedName>
</protein>
<reference evidence="1" key="1">
    <citation type="submission" date="2018-01" db="EMBL/GenBank/DDBJ databases">
        <authorList>
            <person name="Krukenberg V."/>
        </authorList>
    </citation>
    <scope>NUCLEOTIDE SEQUENCE</scope>
    <source>
        <strain evidence="1">E20ANME2</strain>
    </source>
</reference>
<sequence length="125" mass="14513">MKELTKEWIDKAEGDFSVVNREYEAKNPIYDAVCFHAQQCVEKYMKAILQDNNIKFGKVHDLDLLLEKCKHFVPLLEEHNAELIELSSFAVEIRYPGVTAAEEEAVNCISIMEGVRKIIKEYFEE</sequence>
<name>A0AC61L3N1_9EURY</name>
<keyword evidence="1" id="KW-0238">DNA-binding</keyword>
<proteinExistence type="predicted"/>
<dbReference type="EMBL" id="PQXF01000011">
    <property type="protein sequence ID" value="PXF60844.1"/>
    <property type="molecule type" value="Genomic_DNA"/>
</dbReference>
<gene>
    <name evidence="1" type="ORF">C4B59_07600</name>
</gene>
<accession>A0AC61L3N1</accession>
<evidence type="ECO:0000313" key="2">
    <source>
        <dbReference type="Proteomes" id="UP000248329"/>
    </source>
</evidence>
<dbReference type="Proteomes" id="UP000248329">
    <property type="component" value="Unassembled WGS sequence"/>
</dbReference>
<evidence type="ECO:0000313" key="1">
    <source>
        <dbReference type="EMBL" id="PXF60844.1"/>
    </source>
</evidence>